<accession>A0A5B8G3X4</accession>
<evidence type="ECO:0000313" key="1">
    <source>
        <dbReference type="EMBL" id="QDL94690.1"/>
    </source>
</evidence>
<organism evidence="1 2">
    <name type="scientific">Paroceanicella profunda</name>
    <dbReference type="NCBI Taxonomy" id="2579971"/>
    <lineage>
        <taxon>Bacteria</taxon>
        <taxon>Pseudomonadati</taxon>
        <taxon>Pseudomonadota</taxon>
        <taxon>Alphaproteobacteria</taxon>
        <taxon>Rhodobacterales</taxon>
        <taxon>Paracoccaceae</taxon>
        <taxon>Paroceanicella</taxon>
    </lineage>
</organism>
<dbReference type="OrthoDB" id="1550976at2"/>
<keyword evidence="1" id="KW-0614">Plasmid</keyword>
<dbReference type="KEGG" id="ppru:FDP22_22315"/>
<proteinExistence type="predicted"/>
<dbReference type="EMBL" id="CP040821">
    <property type="protein sequence ID" value="QDL94690.1"/>
    <property type="molecule type" value="Genomic_DNA"/>
</dbReference>
<evidence type="ECO:0000313" key="2">
    <source>
        <dbReference type="Proteomes" id="UP000305888"/>
    </source>
</evidence>
<evidence type="ECO:0008006" key="3">
    <source>
        <dbReference type="Google" id="ProtNLM"/>
    </source>
</evidence>
<dbReference type="Gene3D" id="3.40.50.300">
    <property type="entry name" value="P-loop containing nucleotide triphosphate hydrolases"/>
    <property type="match status" value="1"/>
</dbReference>
<dbReference type="SUPFAM" id="SSF52540">
    <property type="entry name" value="P-loop containing nucleoside triphosphate hydrolases"/>
    <property type="match status" value="1"/>
</dbReference>
<sequence length="211" mass="22234">MAPDALAATLAARAGPGRSIVAIAGPPGSGKTTLTASVEAALTGTHGLCARSLQMDGFHYDNAVLDSLGLRARKGAPETFDTDGLAALLARLAAGDAPDIAVPAFDRTLDLTRACATIIGREARMLVVEGNYLLLNRPPWQALQRHFTCTVALDCAEDTLRARLMQRWRGLGHSESAARTKVEQNDLPNARLVLHHSRPADILVSCPGAPG</sequence>
<dbReference type="PANTHER" id="PTHR10285">
    <property type="entry name" value="URIDINE KINASE"/>
    <property type="match status" value="1"/>
</dbReference>
<dbReference type="Proteomes" id="UP000305888">
    <property type="component" value="Plasmid pD4M1C"/>
</dbReference>
<protein>
    <recommendedName>
        <fullName evidence="3">Nucleoside/nucleotide kinase family protein</fullName>
    </recommendedName>
</protein>
<gene>
    <name evidence="1" type="ORF">FDP22_22315</name>
</gene>
<reference evidence="1 2" key="1">
    <citation type="submission" date="2019-06" db="EMBL/GenBank/DDBJ databases">
        <title>Genome sequence of Rhodobacteraceae bacterium D4M1.</title>
        <authorList>
            <person name="Cao J."/>
        </authorList>
    </citation>
    <scope>NUCLEOTIDE SEQUENCE [LARGE SCALE GENOMIC DNA]</scope>
    <source>
        <strain evidence="1 2">D4M1</strain>
        <plasmid evidence="2">pd4m1c</plasmid>
    </source>
</reference>
<geneLocation type="plasmid" evidence="2">
    <name>pd4m1c</name>
</geneLocation>
<dbReference type="AlphaFoldDB" id="A0A5B8G3X4"/>
<keyword evidence="2" id="KW-1185">Reference proteome</keyword>
<name>A0A5B8G3X4_9RHOB</name>
<dbReference type="InterPro" id="IPR027417">
    <property type="entry name" value="P-loop_NTPase"/>
</dbReference>